<dbReference type="AlphaFoldDB" id="A0A4Q0ZBI9"/>
<evidence type="ECO:0000313" key="2">
    <source>
        <dbReference type="Proteomes" id="UP000290870"/>
    </source>
</evidence>
<organism evidence="1 2">
    <name type="scientific">Arcobacter cloacae</name>
    <dbReference type="NCBI Taxonomy" id="1054034"/>
    <lineage>
        <taxon>Bacteria</taxon>
        <taxon>Pseudomonadati</taxon>
        <taxon>Campylobacterota</taxon>
        <taxon>Epsilonproteobacteria</taxon>
        <taxon>Campylobacterales</taxon>
        <taxon>Arcobacteraceae</taxon>
        <taxon>Arcobacter</taxon>
    </lineage>
</organism>
<dbReference type="RefSeq" id="WP_128987009.1">
    <property type="nucleotide sequence ID" value="NZ_PDJZ01000010.1"/>
</dbReference>
<evidence type="ECO:0000313" key="1">
    <source>
        <dbReference type="EMBL" id="RXJ83569.1"/>
    </source>
</evidence>
<dbReference type="Proteomes" id="UP000290870">
    <property type="component" value="Unassembled WGS sequence"/>
</dbReference>
<accession>A0A4Q0ZBI9</accession>
<dbReference type="EMBL" id="PDJZ01000010">
    <property type="protein sequence ID" value="RXJ83569.1"/>
    <property type="molecule type" value="Genomic_DNA"/>
</dbReference>
<protein>
    <submittedName>
        <fullName evidence="1">Uncharacterized protein</fullName>
    </submittedName>
</protein>
<proteinExistence type="predicted"/>
<comment type="caution">
    <text evidence="1">The sequence shown here is derived from an EMBL/GenBank/DDBJ whole genome shotgun (WGS) entry which is preliminary data.</text>
</comment>
<gene>
    <name evidence="1" type="ORF">CRU90_09270</name>
</gene>
<name>A0A4Q0ZBI9_9BACT</name>
<sequence length="95" mass="11456">MEKLKKKIIDNLYKVNFYEAFINLKELENNIGKCEEVYMLYYFTYDLMEWLSNHKKEKNIKKIESNKKSYLGVLEILCQSDRIYNSKGLNNESNI</sequence>
<reference evidence="1 2" key="1">
    <citation type="submission" date="2017-10" db="EMBL/GenBank/DDBJ databases">
        <title>Genomics of the genus Arcobacter.</title>
        <authorList>
            <person name="Perez-Cataluna A."/>
            <person name="Figueras M.J."/>
        </authorList>
    </citation>
    <scope>NUCLEOTIDE SEQUENCE [LARGE SCALE GENOMIC DNA]</scope>
    <source>
        <strain evidence="1 2">F26</strain>
    </source>
</reference>